<sequence>MLSPVSKPTTVKNSPAIEKSTQQGKAIRYLCKDDKEVRVVRSMKSKKRKLNTVNITFEQNTQKLTQAISESGQKYTNIHWHWIERNEFATLTNAVGDILAEQCVAQKP</sequence>
<evidence type="ECO:0000256" key="5">
    <source>
        <dbReference type="SAM" id="MobiDB-lite"/>
    </source>
</evidence>
<reference evidence="7 8" key="1">
    <citation type="submission" date="2017-11" db="EMBL/GenBank/DDBJ databases">
        <title>Reclassification of Bisgaard taxon 5 as Caviibacterium pharyngocola gen. nov., sp. nov.</title>
        <authorList>
            <person name="Christensen H."/>
        </authorList>
    </citation>
    <scope>NUCLEOTIDE SEQUENCE [LARGE SCALE GENOMIC DNA]</scope>
    <source>
        <strain evidence="7 8">7_3</strain>
    </source>
</reference>
<protein>
    <recommendedName>
        <fullName evidence="6">C-type lysozyme inhibitor domain-containing protein</fullName>
    </recommendedName>
</protein>
<evidence type="ECO:0000256" key="1">
    <source>
        <dbReference type="ARBA" id="ARBA00022729"/>
    </source>
</evidence>
<keyword evidence="3" id="KW-0564">Palmitate</keyword>
<dbReference type="Gene3D" id="2.40.128.200">
    <property type="match status" value="1"/>
</dbReference>
<dbReference type="OrthoDB" id="5689950at2"/>
<evidence type="ECO:0000313" key="8">
    <source>
        <dbReference type="Proteomes" id="UP000230282"/>
    </source>
</evidence>
<keyword evidence="2" id="KW-0472">Membrane</keyword>
<dbReference type="InterPro" id="IPR018660">
    <property type="entry name" value="MliC"/>
</dbReference>
<organism evidence="7 8">
    <name type="scientific">Caviibacterium pharyngocola</name>
    <dbReference type="NCBI Taxonomy" id="28159"/>
    <lineage>
        <taxon>Bacteria</taxon>
        <taxon>Pseudomonadati</taxon>
        <taxon>Pseudomonadota</taxon>
        <taxon>Gammaproteobacteria</taxon>
        <taxon>Pasteurellales</taxon>
        <taxon>Pasteurellaceae</taxon>
        <taxon>Caviibacterium</taxon>
    </lineage>
</organism>
<dbReference type="SUPFAM" id="SSF141488">
    <property type="entry name" value="YdhA-like"/>
    <property type="match status" value="1"/>
</dbReference>
<dbReference type="Proteomes" id="UP000230282">
    <property type="component" value="Unassembled WGS sequence"/>
</dbReference>
<feature type="region of interest" description="Disordered" evidence="5">
    <location>
        <begin position="1"/>
        <end position="20"/>
    </location>
</feature>
<evidence type="ECO:0000313" key="7">
    <source>
        <dbReference type="EMBL" id="PJG83162.1"/>
    </source>
</evidence>
<evidence type="ECO:0000256" key="3">
    <source>
        <dbReference type="ARBA" id="ARBA00023139"/>
    </source>
</evidence>
<dbReference type="InterPro" id="IPR012097">
    <property type="entry name" value="OapB"/>
</dbReference>
<keyword evidence="1" id="KW-0732">Signal</keyword>
<dbReference type="PIRSF" id="PIRSF007352">
    <property type="entry name" value="OapB"/>
    <property type="match status" value="1"/>
</dbReference>
<proteinExistence type="predicted"/>
<feature type="domain" description="C-type lysozyme inhibitor" evidence="6">
    <location>
        <begin position="29"/>
        <end position="97"/>
    </location>
</feature>
<evidence type="ECO:0000259" key="6">
    <source>
        <dbReference type="Pfam" id="PF09864"/>
    </source>
</evidence>
<keyword evidence="8" id="KW-1185">Reference proteome</keyword>
<dbReference type="Pfam" id="PF09864">
    <property type="entry name" value="MliC"/>
    <property type="match status" value="1"/>
</dbReference>
<evidence type="ECO:0000256" key="2">
    <source>
        <dbReference type="ARBA" id="ARBA00023136"/>
    </source>
</evidence>
<evidence type="ECO:0000256" key="4">
    <source>
        <dbReference type="ARBA" id="ARBA00023288"/>
    </source>
</evidence>
<keyword evidence="4" id="KW-0449">Lipoprotein</keyword>
<dbReference type="EMBL" id="PHGZ01000013">
    <property type="protein sequence ID" value="PJG83162.1"/>
    <property type="molecule type" value="Genomic_DNA"/>
</dbReference>
<dbReference type="InterPro" id="IPR036328">
    <property type="entry name" value="MliC_sf"/>
</dbReference>
<gene>
    <name evidence="7" type="ORF">CVP04_06805</name>
</gene>
<dbReference type="AlphaFoldDB" id="A0A2M8RW96"/>
<accession>A0A2M8RW96</accession>
<comment type="caution">
    <text evidence="7">The sequence shown here is derived from an EMBL/GenBank/DDBJ whole genome shotgun (WGS) entry which is preliminary data.</text>
</comment>
<name>A0A2M8RW96_9PAST</name>